<evidence type="ECO:0000313" key="1">
    <source>
        <dbReference type="EMBL" id="CAD9251681.1"/>
    </source>
</evidence>
<reference evidence="1" key="1">
    <citation type="submission" date="2021-01" db="EMBL/GenBank/DDBJ databases">
        <authorList>
            <person name="Corre E."/>
            <person name="Pelletier E."/>
            <person name="Niang G."/>
            <person name="Scheremetjew M."/>
            <person name="Finn R."/>
            <person name="Kale V."/>
            <person name="Holt S."/>
            <person name="Cochrane G."/>
            <person name="Meng A."/>
            <person name="Brown T."/>
            <person name="Cohen L."/>
        </authorList>
    </citation>
    <scope>NUCLEOTIDE SEQUENCE</scope>
    <source>
        <strain evidence="1">CCMP2877</strain>
    </source>
</reference>
<dbReference type="AlphaFoldDB" id="A0A7S1XNY9"/>
<protein>
    <submittedName>
        <fullName evidence="1">Uncharacterized protein</fullName>
    </submittedName>
</protein>
<proteinExistence type="predicted"/>
<name>A0A7S1XNY9_9STRA</name>
<gene>
    <name evidence="1" type="ORF">PPAR1163_LOCUS10043</name>
</gene>
<sequence>MDVRLLLGKKFMHRFPLSALALERILRELRREHAEALLALDPLLRELVVRREPGGVGGLRRLAVRRDLLERVDALALGVEVEHEVHGALGSWEEPAAAIGNADGFRVRGGSRGGEE</sequence>
<accession>A0A7S1XNY9</accession>
<dbReference type="EMBL" id="HBGJ01015563">
    <property type="protein sequence ID" value="CAD9251681.1"/>
    <property type="molecule type" value="Transcribed_RNA"/>
</dbReference>
<organism evidence="1">
    <name type="scientific">Phaeomonas parva</name>
    <dbReference type="NCBI Taxonomy" id="124430"/>
    <lineage>
        <taxon>Eukaryota</taxon>
        <taxon>Sar</taxon>
        <taxon>Stramenopiles</taxon>
        <taxon>Ochrophyta</taxon>
        <taxon>Pinguiophyceae</taxon>
        <taxon>Pinguiochrysidales</taxon>
        <taxon>Pinguiochrysidaceae</taxon>
        <taxon>Phaeomonas</taxon>
    </lineage>
</organism>